<accession>A0ABQ6MDF2</accession>
<feature type="domain" description="Plastid lipid-associated protein/fibrillin conserved" evidence="4">
    <location>
        <begin position="45"/>
        <end position="167"/>
    </location>
</feature>
<evidence type="ECO:0000259" key="4">
    <source>
        <dbReference type="Pfam" id="PF04755"/>
    </source>
</evidence>
<evidence type="ECO:0000313" key="5">
    <source>
        <dbReference type="EMBL" id="GMI24098.1"/>
    </source>
</evidence>
<keyword evidence="3" id="KW-0732">Signal</keyword>
<reference evidence="5 6" key="1">
    <citation type="journal article" date="2023" name="Commun. Biol.">
        <title>Genome analysis of Parmales, the sister group of diatoms, reveals the evolutionary specialization of diatoms from phago-mixotrophs to photoautotrophs.</title>
        <authorList>
            <person name="Ban H."/>
            <person name="Sato S."/>
            <person name="Yoshikawa S."/>
            <person name="Yamada K."/>
            <person name="Nakamura Y."/>
            <person name="Ichinomiya M."/>
            <person name="Sato N."/>
            <person name="Blanc-Mathieu R."/>
            <person name="Endo H."/>
            <person name="Kuwata A."/>
            <person name="Ogata H."/>
        </authorList>
    </citation>
    <scope>NUCLEOTIDE SEQUENCE [LARGE SCALE GENOMIC DNA]</scope>
</reference>
<evidence type="ECO:0000313" key="6">
    <source>
        <dbReference type="Proteomes" id="UP001165060"/>
    </source>
</evidence>
<comment type="subcellular location">
    <subcellularLocation>
        <location evidence="1">Plastid</location>
    </subcellularLocation>
</comment>
<feature type="signal peptide" evidence="3">
    <location>
        <begin position="1"/>
        <end position="16"/>
    </location>
</feature>
<name>A0ABQ6MDF2_9STRA</name>
<dbReference type="InterPro" id="IPR006843">
    <property type="entry name" value="PAP/fibrillin_dom"/>
</dbReference>
<gene>
    <name evidence="5" type="ORF">TeGR_g12776</name>
</gene>
<evidence type="ECO:0000256" key="1">
    <source>
        <dbReference type="ARBA" id="ARBA00004474"/>
    </source>
</evidence>
<dbReference type="Proteomes" id="UP001165060">
    <property type="component" value="Unassembled WGS sequence"/>
</dbReference>
<dbReference type="Pfam" id="PF04755">
    <property type="entry name" value="PAP_fibrillin"/>
    <property type="match status" value="1"/>
</dbReference>
<evidence type="ECO:0000256" key="2">
    <source>
        <dbReference type="ARBA" id="ARBA00022640"/>
    </source>
</evidence>
<keyword evidence="6" id="KW-1185">Reference proteome</keyword>
<sequence length="175" mass="18718">MHLPFIVLSLLVPCLSLSPPQLLSLLRSSPTPSAVIAAARSLPSRPFDRKLLERKWSILYTSEKEVSVFVDRGWAPSLASVTQTISPSGLANSIPFKGGGYLSVSGPISPSPSSPRRTDFSFTSAKLSLPPLPAISLPPVGAGWFDTLFLDRRLRVDVNSRGDVLVLVPAAPNTS</sequence>
<dbReference type="EMBL" id="BRYB01001368">
    <property type="protein sequence ID" value="GMI24098.1"/>
    <property type="molecule type" value="Genomic_DNA"/>
</dbReference>
<evidence type="ECO:0000256" key="3">
    <source>
        <dbReference type="SAM" id="SignalP"/>
    </source>
</evidence>
<organism evidence="5 6">
    <name type="scientific">Tetraparma gracilis</name>
    <dbReference type="NCBI Taxonomy" id="2962635"/>
    <lineage>
        <taxon>Eukaryota</taxon>
        <taxon>Sar</taxon>
        <taxon>Stramenopiles</taxon>
        <taxon>Ochrophyta</taxon>
        <taxon>Bolidophyceae</taxon>
        <taxon>Parmales</taxon>
        <taxon>Triparmaceae</taxon>
        <taxon>Tetraparma</taxon>
    </lineage>
</organism>
<keyword evidence="2" id="KW-0934">Plastid</keyword>
<comment type="caution">
    <text evidence="5">The sequence shown here is derived from an EMBL/GenBank/DDBJ whole genome shotgun (WGS) entry which is preliminary data.</text>
</comment>
<feature type="chain" id="PRO_5046889824" description="Plastid lipid-associated protein/fibrillin conserved domain-containing protein" evidence="3">
    <location>
        <begin position="17"/>
        <end position="175"/>
    </location>
</feature>
<proteinExistence type="predicted"/>
<protein>
    <recommendedName>
        <fullName evidence="4">Plastid lipid-associated protein/fibrillin conserved domain-containing protein</fullName>
    </recommendedName>
</protein>